<name>A0ABS9E8N2_9HYPH</name>
<feature type="transmembrane region" description="Helical" evidence="1">
    <location>
        <begin position="6"/>
        <end position="25"/>
    </location>
</feature>
<protein>
    <recommendedName>
        <fullName evidence="4">DUF1467 family protein</fullName>
    </recommendedName>
</protein>
<keyword evidence="1" id="KW-0472">Membrane</keyword>
<accession>A0ABS9E8N2</accession>
<keyword evidence="3" id="KW-1185">Reference proteome</keyword>
<sequence length="75" mass="8849">MAEFLFYFWLFLLILVVLGWPTWPYTRERWPYSYGGRYRYAVSGMAAALAILLWILFWFGLVAIALPWTTPPPVT</sequence>
<gene>
    <name evidence="2" type="ORF">L1I42_06380</name>
</gene>
<evidence type="ECO:0008006" key="4">
    <source>
        <dbReference type="Google" id="ProtNLM"/>
    </source>
</evidence>
<evidence type="ECO:0000313" key="3">
    <source>
        <dbReference type="Proteomes" id="UP001201217"/>
    </source>
</evidence>
<comment type="caution">
    <text evidence="2">The sequence shown here is derived from an EMBL/GenBank/DDBJ whole genome shotgun (WGS) entry which is preliminary data.</text>
</comment>
<dbReference type="Proteomes" id="UP001201217">
    <property type="component" value="Unassembled WGS sequence"/>
</dbReference>
<feature type="transmembrane region" description="Helical" evidence="1">
    <location>
        <begin position="46"/>
        <end position="68"/>
    </location>
</feature>
<proteinExistence type="predicted"/>
<dbReference type="RefSeq" id="WP_236113648.1">
    <property type="nucleotide sequence ID" value="NZ_JAKGTI010000001.1"/>
</dbReference>
<reference evidence="2 3" key="1">
    <citation type="submission" date="2022-01" db="EMBL/GenBank/DDBJ databases">
        <title>Maritalea mediterranea sp. nov., isolated from marine plastic residues from the Malva-rosa beach (Valencia, Spain).</title>
        <authorList>
            <person name="Vidal-Verdu A."/>
            <person name="Molina-Menor E."/>
            <person name="Pascual J."/>
            <person name="Pereto J."/>
            <person name="Porcar M."/>
        </authorList>
    </citation>
    <scope>NUCLEOTIDE SEQUENCE [LARGE SCALE GENOMIC DNA]</scope>
    <source>
        <strain evidence="2 3">P4.10X</strain>
    </source>
</reference>
<evidence type="ECO:0000256" key="1">
    <source>
        <dbReference type="SAM" id="Phobius"/>
    </source>
</evidence>
<keyword evidence="1" id="KW-1133">Transmembrane helix</keyword>
<keyword evidence="1" id="KW-0812">Transmembrane</keyword>
<dbReference type="EMBL" id="JAKGTI010000001">
    <property type="protein sequence ID" value="MCF4098115.1"/>
    <property type="molecule type" value="Genomic_DNA"/>
</dbReference>
<evidence type="ECO:0000313" key="2">
    <source>
        <dbReference type="EMBL" id="MCF4098115.1"/>
    </source>
</evidence>
<organism evidence="2 3">
    <name type="scientific">Maritalea mediterranea</name>
    <dbReference type="NCBI Taxonomy" id="2909667"/>
    <lineage>
        <taxon>Bacteria</taxon>
        <taxon>Pseudomonadati</taxon>
        <taxon>Pseudomonadota</taxon>
        <taxon>Alphaproteobacteria</taxon>
        <taxon>Hyphomicrobiales</taxon>
        <taxon>Devosiaceae</taxon>
        <taxon>Maritalea</taxon>
    </lineage>
</organism>